<dbReference type="SMART" id="SM00637">
    <property type="entry name" value="CBD_II"/>
    <property type="match status" value="1"/>
</dbReference>
<feature type="compositionally biased region" description="Low complexity" evidence="4">
    <location>
        <begin position="421"/>
        <end position="432"/>
    </location>
</feature>
<dbReference type="InterPro" id="IPR054579">
    <property type="entry name" value="GCE-like_dom"/>
</dbReference>
<keyword evidence="8" id="KW-1185">Reference proteome</keyword>
<dbReference type="InterPro" id="IPR012291">
    <property type="entry name" value="CBM2_carb-bd_dom_sf"/>
</dbReference>
<keyword evidence="2 5" id="KW-0732">Signal</keyword>
<dbReference type="InterPro" id="IPR001919">
    <property type="entry name" value="CBD2"/>
</dbReference>
<feature type="compositionally biased region" description="Pro residues" evidence="4">
    <location>
        <begin position="433"/>
        <end position="459"/>
    </location>
</feature>
<organism evidence="7 8">
    <name type="scientific">Sphaerisporangium rhizosphaerae</name>
    <dbReference type="NCBI Taxonomy" id="2269375"/>
    <lineage>
        <taxon>Bacteria</taxon>
        <taxon>Bacillati</taxon>
        <taxon>Actinomycetota</taxon>
        <taxon>Actinomycetes</taxon>
        <taxon>Streptosporangiales</taxon>
        <taxon>Streptosporangiaceae</taxon>
        <taxon>Sphaerisporangium</taxon>
    </lineage>
</organism>
<evidence type="ECO:0000313" key="8">
    <source>
        <dbReference type="Proteomes" id="UP001596496"/>
    </source>
</evidence>
<dbReference type="Proteomes" id="UP001596496">
    <property type="component" value="Unassembled WGS sequence"/>
</dbReference>
<comment type="caution">
    <text evidence="7">The sequence shown here is derived from an EMBL/GenBank/DDBJ whole genome shotgun (WGS) entry which is preliminary data.</text>
</comment>
<proteinExistence type="predicted"/>
<dbReference type="PROSITE" id="PS51173">
    <property type="entry name" value="CBM2"/>
    <property type="match status" value="1"/>
</dbReference>
<dbReference type="InterPro" id="IPR008965">
    <property type="entry name" value="CBM2/CBM3_carb-bd_dom_sf"/>
</dbReference>
<evidence type="ECO:0000259" key="6">
    <source>
        <dbReference type="PROSITE" id="PS51173"/>
    </source>
</evidence>
<evidence type="ECO:0000256" key="3">
    <source>
        <dbReference type="ARBA" id="ARBA00022801"/>
    </source>
</evidence>
<protein>
    <submittedName>
        <fullName evidence="7">Cellulose binding domain-containing protein</fullName>
    </submittedName>
</protein>
<dbReference type="EMBL" id="JBHTCG010000055">
    <property type="protein sequence ID" value="MFC7388206.1"/>
    <property type="molecule type" value="Genomic_DNA"/>
</dbReference>
<dbReference type="InterPro" id="IPR029058">
    <property type="entry name" value="AB_hydrolase_fold"/>
</dbReference>
<evidence type="ECO:0000256" key="5">
    <source>
        <dbReference type="SAM" id="SignalP"/>
    </source>
</evidence>
<dbReference type="SUPFAM" id="SSF53474">
    <property type="entry name" value="alpha/beta-Hydrolases"/>
    <property type="match status" value="1"/>
</dbReference>
<accession>A0ABW2PIK4</accession>
<dbReference type="Gene3D" id="2.60.40.290">
    <property type="match status" value="1"/>
</dbReference>
<dbReference type="Pfam" id="PF00553">
    <property type="entry name" value="CBM_2"/>
    <property type="match status" value="1"/>
</dbReference>
<feature type="chain" id="PRO_5046439777" evidence="5">
    <location>
        <begin position="37"/>
        <end position="569"/>
    </location>
</feature>
<feature type="region of interest" description="Disordered" evidence="4">
    <location>
        <begin position="421"/>
        <end position="459"/>
    </location>
</feature>
<keyword evidence="3" id="KW-0378">Hydrolase</keyword>
<feature type="domain" description="CBM2" evidence="6">
    <location>
        <begin position="468"/>
        <end position="569"/>
    </location>
</feature>
<keyword evidence="1" id="KW-0719">Serine esterase</keyword>
<evidence type="ECO:0000256" key="4">
    <source>
        <dbReference type="SAM" id="MobiDB-lite"/>
    </source>
</evidence>
<name>A0ABW2PIK4_9ACTN</name>
<evidence type="ECO:0000256" key="2">
    <source>
        <dbReference type="ARBA" id="ARBA00022729"/>
    </source>
</evidence>
<evidence type="ECO:0000313" key="7">
    <source>
        <dbReference type="EMBL" id="MFC7388206.1"/>
    </source>
</evidence>
<dbReference type="RefSeq" id="WP_380832247.1">
    <property type="nucleotide sequence ID" value="NZ_JBHTCG010000055.1"/>
</dbReference>
<feature type="signal peptide" evidence="5">
    <location>
        <begin position="1"/>
        <end position="36"/>
    </location>
</feature>
<dbReference type="SUPFAM" id="SSF49384">
    <property type="entry name" value="Carbohydrate-binding domain"/>
    <property type="match status" value="1"/>
</dbReference>
<dbReference type="Gene3D" id="3.40.50.1820">
    <property type="entry name" value="alpha/beta hydrolase"/>
    <property type="match status" value="1"/>
</dbReference>
<sequence>MVINSGRSRIRSVVVTLAAVTLAAMWAAFTVVDAQAAPARATAVPWAAAGVEDEGADCPVPALPDAGSLPTNPRLPDPFKKLDGTRITGKADWRCRREEIKKLAEKFVYGEKPGRPSTVTGTVSSTNITVNVSHNGRTSSFSAGVQLPSGTGPFPAVVVLGGFGADTAAIRSAGAAVITYDPYAVGKEGTPRNNKQGAFYTIYGSNSPTGLLAAWGWGVSRIIDVIERSGGAILKADAVGVTGCSRFGKGAFVIGVLDQRIALTMPIESGSAGVPIFRGIPGEGAQSLSSAYGEQPWLGDAFGTFTGSPTRLPVDTHEMVAMIAPRGLFIMDNPHIANLGPKSAGVAALGGAEVYKALGAGANITYWSDIQDGTHCANRPEWRTPLTQNIQKFLTRTGNAAGAIRISSRAQGNLAEWRDWTTPTLTDDGATPTPTPTPTVTPTPTPTPTVTPTPTPTVTPTVTPAPTPTPAPGGCAATIQTVNSWSGGFQSTVTVTAGTSAINGWTVTWTWPGSQTITQLWSGVRSGSGANVTVGNESWNGKLNGNAATTFGFTAGGSAATPALSCSAS</sequence>
<evidence type="ECO:0000256" key="1">
    <source>
        <dbReference type="ARBA" id="ARBA00022487"/>
    </source>
</evidence>
<reference evidence="8" key="1">
    <citation type="journal article" date="2019" name="Int. J. Syst. Evol. Microbiol.">
        <title>The Global Catalogue of Microorganisms (GCM) 10K type strain sequencing project: providing services to taxonomists for standard genome sequencing and annotation.</title>
        <authorList>
            <consortium name="The Broad Institute Genomics Platform"/>
            <consortium name="The Broad Institute Genome Sequencing Center for Infectious Disease"/>
            <person name="Wu L."/>
            <person name="Ma J."/>
        </authorList>
    </citation>
    <scope>NUCLEOTIDE SEQUENCE [LARGE SCALE GENOMIC DNA]</scope>
    <source>
        <strain evidence="8">CECT 7649</strain>
    </source>
</reference>
<gene>
    <name evidence="7" type="ORF">ACFQSB_38775</name>
</gene>
<dbReference type="Pfam" id="PF22244">
    <property type="entry name" value="GCE_fung"/>
    <property type="match status" value="1"/>
</dbReference>